<sequence length="578" mass="64888">MINSIKELINICSGEKRKYYLSVICGFLSVIFSIVPYYCTYKIITEFLASNYQVGTYIFIAVLGIIMRFVCFSISSYTSHKATADLLYNLRLDVLGKLEKLSLGVVMQNNSGYYKKLIVEDIESLEKFLAHHIPEVSSSLGVPIVVAILLFILDWRMALATVILIPIAYKILSGMMQGSEEKMENYSTSLMNMNFSLIEYIQGMMVIKSFNKTDAAINKIDSSVDSFKFHVLDWYRSCWKYMSGFAILIKANLLILLPVGGLLYLYGEADLSKVIFFFLMSFSFSVPLVKLGEFTDTMPMISQAYSQIKEFLSQEEFNDSKANVKLKNKSIEFRNVSYSYTDEKQVIKDISFVANEGKLTALVGESGCGKSTIAKLAARFFDVNSGEILIGGINIKNIPFQQLMDNISFVFQDTIIFHDTLRNNIKMGRPDASDKEIMRVAKLASCTELIEEKGLDTIIGGTDVKLSGGEKQRIAIARAILKDAPIIILDEATASSDAENQMEIQKAISNLAKNKTVLVIAHRLSTIENADKIIVLSNGHIKEQGTHSKLLLENGLYENMYTKYQESLSFKIRSKEVS</sequence>
<dbReference type="Pfam" id="PF00664">
    <property type="entry name" value="ABC_membrane"/>
    <property type="match status" value="1"/>
</dbReference>
<dbReference type="KEGG" id="vgu:HYG85_03305"/>
<dbReference type="GO" id="GO:0005886">
    <property type="term" value="C:plasma membrane"/>
    <property type="evidence" value="ECO:0007669"/>
    <property type="project" value="UniProtKB-SubCell"/>
</dbReference>
<dbReference type="InterPro" id="IPR017871">
    <property type="entry name" value="ABC_transporter-like_CS"/>
</dbReference>
<dbReference type="Gene3D" id="1.20.1560.10">
    <property type="entry name" value="ABC transporter type 1, transmembrane domain"/>
    <property type="match status" value="1"/>
</dbReference>
<dbReference type="SUPFAM" id="SSF52540">
    <property type="entry name" value="P-loop containing nucleoside triphosphate hydrolases"/>
    <property type="match status" value="1"/>
</dbReference>
<dbReference type="InterPro" id="IPR011527">
    <property type="entry name" value="ABC1_TM_dom"/>
</dbReference>
<evidence type="ECO:0000313" key="13">
    <source>
        <dbReference type="Proteomes" id="UP000677305"/>
    </source>
</evidence>
<keyword evidence="8 9" id="KW-0472">Membrane</keyword>
<keyword evidence="5" id="KW-0547">Nucleotide-binding</keyword>
<dbReference type="PROSITE" id="PS50893">
    <property type="entry name" value="ABC_TRANSPORTER_2"/>
    <property type="match status" value="1"/>
</dbReference>
<feature type="transmembrane region" description="Helical" evidence="9">
    <location>
        <begin position="20"/>
        <end position="44"/>
    </location>
</feature>
<evidence type="ECO:0000259" key="10">
    <source>
        <dbReference type="PROSITE" id="PS50893"/>
    </source>
</evidence>
<gene>
    <name evidence="12" type="ORF">HYG85_03305</name>
</gene>
<evidence type="ECO:0000313" key="12">
    <source>
        <dbReference type="EMBL" id="QUH27993.1"/>
    </source>
</evidence>
<reference evidence="12 13" key="1">
    <citation type="submission" date="2020-07" db="EMBL/GenBank/DDBJ databases">
        <title>Vallitalea guaymasensis genome.</title>
        <authorList>
            <person name="Postec A."/>
        </authorList>
    </citation>
    <scope>NUCLEOTIDE SEQUENCE [LARGE SCALE GENOMIC DNA]</scope>
    <source>
        <strain evidence="12 13">Ra1766G1</strain>
    </source>
</reference>
<keyword evidence="2" id="KW-0813">Transport</keyword>
<keyword evidence="13" id="KW-1185">Reference proteome</keyword>
<feature type="transmembrane region" description="Helical" evidence="9">
    <location>
        <begin position="56"/>
        <end position="77"/>
    </location>
</feature>
<dbReference type="InterPro" id="IPR027417">
    <property type="entry name" value="P-loop_NTPase"/>
</dbReference>
<dbReference type="InterPro" id="IPR036640">
    <property type="entry name" value="ABC1_TM_sf"/>
</dbReference>
<dbReference type="InterPro" id="IPR003439">
    <property type="entry name" value="ABC_transporter-like_ATP-bd"/>
</dbReference>
<dbReference type="EMBL" id="CP058561">
    <property type="protein sequence ID" value="QUH27993.1"/>
    <property type="molecule type" value="Genomic_DNA"/>
</dbReference>
<feature type="transmembrane region" description="Helical" evidence="9">
    <location>
        <begin position="271"/>
        <end position="291"/>
    </location>
</feature>
<dbReference type="GO" id="GO:0140359">
    <property type="term" value="F:ABC-type transporter activity"/>
    <property type="evidence" value="ECO:0007669"/>
    <property type="project" value="InterPro"/>
</dbReference>
<evidence type="ECO:0000256" key="1">
    <source>
        <dbReference type="ARBA" id="ARBA00004651"/>
    </source>
</evidence>
<dbReference type="InterPro" id="IPR003593">
    <property type="entry name" value="AAA+_ATPase"/>
</dbReference>
<dbReference type="Proteomes" id="UP000677305">
    <property type="component" value="Chromosome"/>
</dbReference>
<dbReference type="AlphaFoldDB" id="A0A8J8M825"/>
<dbReference type="SUPFAM" id="SSF90123">
    <property type="entry name" value="ABC transporter transmembrane region"/>
    <property type="match status" value="1"/>
</dbReference>
<dbReference type="GO" id="GO:0034040">
    <property type="term" value="F:ATPase-coupled lipid transmembrane transporter activity"/>
    <property type="evidence" value="ECO:0007669"/>
    <property type="project" value="TreeGrafter"/>
</dbReference>
<evidence type="ECO:0000256" key="7">
    <source>
        <dbReference type="ARBA" id="ARBA00022989"/>
    </source>
</evidence>
<keyword evidence="3" id="KW-1003">Cell membrane</keyword>
<dbReference type="FunFam" id="3.40.50.300:FF:000221">
    <property type="entry name" value="Multidrug ABC transporter ATP-binding protein"/>
    <property type="match status" value="1"/>
</dbReference>
<dbReference type="CDD" id="cd07346">
    <property type="entry name" value="ABC_6TM_exporters"/>
    <property type="match status" value="1"/>
</dbReference>
<evidence type="ECO:0000256" key="4">
    <source>
        <dbReference type="ARBA" id="ARBA00022692"/>
    </source>
</evidence>
<evidence type="ECO:0000259" key="11">
    <source>
        <dbReference type="PROSITE" id="PS50929"/>
    </source>
</evidence>
<evidence type="ECO:0000256" key="9">
    <source>
        <dbReference type="SAM" id="Phobius"/>
    </source>
</evidence>
<evidence type="ECO:0000256" key="5">
    <source>
        <dbReference type="ARBA" id="ARBA00022741"/>
    </source>
</evidence>
<evidence type="ECO:0000256" key="2">
    <source>
        <dbReference type="ARBA" id="ARBA00022448"/>
    </source>
</evidence>
<comment type="subcellular location">
    <subcellularLocation>
        <location evidence="1">Cell membrane</location>
        <topology evidence="1">Multi-pass membrane protein</topology>
    </subcellularLocation>
</comment>
<dbReference type="GO" id="GO:0005524">
    <property type="term" value="F:ATP binding"/>
    <property type="evidence" value="ECO:0007669"/>
    <property type="project" value="UniProtKB-KW"/>
</dbReference>
<keyword evidence="6 12" id="KW-0067">ATP-binding</keyword>
<proteinExistence type="predicted"/>
<dbReference type="PROSITE" id="PS00211">
    <property type="entry name" value="ABC_TRANSPORTER_1"/>
    <property type="match status" value="1"/>
</dbReference>
<feature type="domain" description="ABC transporter" evidence="10">
    <location>
        <begin position="331"/>
        <end position="563"/>
    </location>
</feature>
<evidence type="ECO:0000256" key="6">
    <source>
        <dbReference type="ARBA" id="ARBA00022840"/>
    </source>
</evidence>
<dbReference type="GO" id="GO:0016887">
    <property type="term" value="F:ATP hydrolysis activity"/>
    <property type="evidence" value="ECO:0007669"/>
    <property type="project" value="InterPro"/>
</dbReference>
<dbReference type="RefSeq" id="WP_212692273.1">
    <property type="nucleotide sequence ID" value="NZ_CP058561.1"/>
</dbReference>
<keyword evidence="7 9" id="KW-1133">Transmembrane helix</keyword>
<protein>
    <submittedName>
        <fullName evidence="12">ABC transporter ATP-binding protein</fullName>
    </submittedName>
</protein>
<accession>A0A8J8M825</accession>
<dbReference type="Gene3D" id="3.40.50.300">
    <property type="entry name" value="P-loop containing nucleotide triphosphate hydrolases"/>
    <property type="match status" value="1"/>
</dbReference>
<evidence type="ECO:0000256" key="3">
    <source>
        <dbReference type="ARBA" id="ARBA00022475"/>
    </source>
</evidence>
<feature type="transmembrane region" description="Helical" evidence="9">
    <location>
        <begin position="144"/>
        <end position="169"/>
    </location>
</feature>
<evidence type="ECO:0000256" key="8">
    <source>
        <dbReference type="ARBA" id="ARBA00023136"/>
    </source>
</evidence>
<feature type="domain" description="ABC transmembrane type-1" evidence="11">
    <location>
        <begin position="21"/>
        <end position="300"/>
    </location>
</feature>
<dbReference type="PANTHER" id="PTHR24221">
    <property type="entry name" value="ATP-BINDING CASSETTE SUB-FAMILY B"/>
    <property type="match status" value="1"/>
</dbReference>
<dbReference type="SMART" id="SM00382">
    <property type="entry name" value="AAA"/>
    <property type="match status" value="1"/>
</dbReference>
<dbReference type="PROSITE" id="PS50929">
    <property type="entry name" value="ABC_TM1F"/>
    <property type="match status" value="1"/>
</dbReference>
<dbReference type="InterPro" id="IPR039421">
    <property type="entry name" value="Type_1_exporter"/>
</dbReference>
<organism evidence="12 13">
    <name type="scientific">Vallitalea guaymasensis</name>
    <dbReference type="NCBI Taxonomy" id="1185412"/>
    <lineage>
        <taxon>Bacteria</taxon>
        <taxon>Bacillati</taxon>
        <taxon>Bacillota</taxon>
        <taxon>Clostridia</taxon>
        <taxon>Lachnospirales</taxon>
        <taxon>Vallitaleaceae</taxon>
        <taxon>Vallitalea</taxon>
    </lineage>
</organism>
<keyword evidence="4 9" id="KW-0812">Transmembrane</keyword>
<feature type="transmembrane region" description="Helical" evidence="9">
    <location>
        <begin position="245"/>
        <end position="265"/>
    </location>
</feature>
<name>A0A8J8M825_9FIRM</name>
<dbReference type="PANTHER" id="PTHR24221:SF397">
    <property type="entry name" value="ABC TRANSPORTER, ATP-BINDING TRANSMEMBRANE PROTEIN"/>
    <property type="match status" value="1"/>
</dbReference>
<dbReference type="Pfam" id="PF00005">
    <property type="entry name" value="ABC_tran"/>
    <property type="match status" value="1"/>
</dbReference>